<feature type="domain" description="Pectinesterase inhibitor" evidence="8">
    <location>
        <begin position="36"/>
        <end position="196"/>
    </location>
</feature>
<evidence type="ECO:0000313" key="9">
    <source>
        <dbReference type="EMBL" id="OWM88399.1"/>
    </source>
</evidence>
<dbReference type="GO" id="GO:0004857">
    <property type="term" value="F:enzyme inhibitor activity"/>
    <property type="evidence" value="ECO:0007669"/>
    <property type="project" value="InterPro"/>
</dbReference>
<evidence type="ECO:0000256" key="2">
    <source>
        <dbReference type="ARBA" id="ARBA00022523"/>
    </source>
</evidence>
<dbReference type="GeneID" id="116205107"/>
<evidence type="ECO:0000256" key="3">
    <source>
        <dbReference type="ARBA" id="ARBA00022525"/>
    </source>
</evidence>
<reference evidence="9" key="2">
    <citation type="submission" date="2017-06" db="EMBL/GenBank/DDBJ databases">
        <title>The pomegranate genome and the genomics of punicalagin biosynthesis.</title>
        <authorList>
            <person name="Xu C."/>
        </authorList>
    </citation>
    <scope>NUCLEOTIDE SEQUENCE [LARGE SCALE GENOMIC DNA]</scope>
    <source>
        <tissue evidence="9">Fresh leaf</tissue>
    </source>
</reference>
<dbReference type="InterPro" id="IPR035513">
    <property type="entry name" value="Invertase/methylesterase_inhib"/>
</dbReference>
<reference evidence="11" key="1">
    <citation type="journal article" date="2017" name="Plant J.">
        <title>The pomegranate (Punica granatum L.) genome and the genomics of punicalagin biosynthesis.</title>
        <authorList>
            <person name="Qin G."/>
            <person name="Xu C."/>
            <person name="Ming R."/>
            <person name="Tang H."/>
            <person name="Guyot R."/>
            <person name="Kramer E.M."/>
            <person name="Hu Y."/>
            <person name="Yi X."/>
            <person name="Qi Y."/>
            <person name="Xu X."/>
            <person name="Gao Z."/>
            <person name="Pan H."/>
            <person name="Jian J."/>
            <person name="Tian Y."/>
            <person name="Yue Z."/>
            <person name="Xu Y."/>
        </authorList>
    </citation>
    <scope>NUCLEOTIDE SEQUENCE [LARGE SCALE GENOMIC DNA]</scope>
    <source>
        <strain evidence="11">cv. Dabenzi</strain>
    </source>
</reference>
<evidence type="ECO:0000259" key="8">
    <source>
        <dbReference type="SMART" id="SM00856"/>
    </source>
</evidence>
<evidence type="ECO:0000256" key="6">
    <source>
        <dbReference type="ARBA" id="ARBA00038471"/>
    </source>
</evidence>
<dbReference type="Proteomes" id="UP000233551">
    <property type="component" value="Unassembled WGS sequence"/>
</dbReference>
<feature type="signal peptide" evidence="7">
    <location>
        <begin position="1"/>
        <end position="22"/>
    </location>
</feature>
<evidence type="ECO:0000256" key="1">
    <source>
        <dbReference type="ARBA" id="ARBA00004271"/>
    </source>
</evidence>
<dbReference type="InterPro" id="IPR006501">
    <property type="entry name" value="Pectinesterase_inhib_dom"/>
</dbReference>
<accession>A0A218XUX1</accession>
<dbReference type="NCBIfam" id="TIGR01614">
    <property type="entry name" value="PME_inhib"/>
    <property type="match status" value="1"/>
</dbReference>
<keyword evidence="12" id="KW-1185">Reference proteome</keyword>
<comment type="caution">
    <text evidence="9">The sequence shown here is derived from an EMBL/GenBank/DDBJ whole genome shotgun (WGS) entry which is preliminary data.</text>
</comment>
<evidence type="ECO:0000313" key="11">
    <source>
        <dbReference type="Proteomes" id="UP000197138"/>
    </source>
</evidence>
<protein>
    <recommendedName>
        <fullName evidence="8">Pectinesterase inhibitor domain-containing protein</fullName>
    </recommendedName>
</protein>
<dbReference type="GO" id="GO:0048046">
    <property type="term" value="C:apoplast"/>
    <property type="evidence" value="ECO:0007669"/>
    <property type="project" value="UniProtKB-SubCell"/>
</dbReference>
<evidence type="ECO:0000313" key="10">
    <source>
        <dbReference type="EMBL" id="PKI49480.1"/>
    </source>
</evidence>
<evidence type="ECO:0000256" key="5">
    <source>
        <dbReference type="ARBA" id="ARBA00023157"/>
    </source>
</evidence>
<dbReference type="OrthoDB" id="1430376at2759"/>
<dbReference type="Pfam" id="PF04043">
    <property type="entry name" value="PMEI"/>
    <property type="match status" value="1"/>
</dbReference>
<keyword evidence="2" id="KW-0052">Apoplast</keyword>
<comment type="subcellular location">
    <subcellularLocation>
        <location evidence="1">Secreted</location>
        <location evidence="1">Extracellular space</location>
        <location evidence="1">Apoplast</location>
    </subcellularLocation>
</comment>
<keyword evidence="4 7" id="KW-0732">Signal</keyword>
<dbReference type="Gene3D" id="1.20.140.40">
    <property type="entry name" value="Invertase/pectin methylesterase inhibitor family protein"/>
    <property type="match status" value="1"/>
</dbReference>
<sequence length="213" mass="23333">MARVALPHLVLIILLSMEAPLAQPTASTKPLAAASDSTDFIEVSCRSTRYPPLCVQCLSSYARVIRQNEQALARVALSVTLSRARQAMAFVARMRDTRGIRPRENGAVRDCVANLGSSVDRLVQSIIEMDQMNKAAPGDDFEWHVSNLETWVSGALTNANTCLDGFAGRAMDGNIKTTVRSKVLDLAQVMSNTLALMDRFAARHRRSSHGRHP</sequence>
<dbReference type="EMBL" id="MTKT01000797">
    <property type="protein sequence ID" value="OWM88399.1"/>
    <property type="molecule type" value="Genomic_DNA"/>
</dbReference>
<keyword evidence="5" id="KW-1015">Disulfide bond</keyword>
<evidence type="ECO:0000313" key="12">
    <source>
        <dbReference type="Proteomes" id="UP000233551"/>
    </source>
</evidence>
<dbReference type="STRING" id="22663.A0A218XUX1"/>
<proteinExistence type="inferred from homology"/>
<dbReference type="EMBL" id="PGOL01002237">
    <property type="protein sequence ID" value="PKI49480.1"/>
    <property type="molecule type" value="Genomic_DNA"/>
</dbReference>
<dbReference type="InterPro" id="IPR051955">
    <property type="entry name" value="PME_Inhibitor"/>
</dbReference>
<dbReference type="SUPFAM" id="SSF101148">
    <property type="entry name" value="Plant invertase/pectin methylesterase inhibitor"/>
    <property type="match status" value="1"/>
</dbReference>
<feature type="chain" id="PRO_5014072083" description="Pectinesterase inhibitor domain-containing protein" evidence="7">
    <location>
        <begin position="23"/>
        <end position="213"/>
    </location>
</feature>
<organism evidence="9 11">
    <name type="scientific">Punica granatum</name>
    <name type="common">Pomegranate</name>
    <dbReference type="NCBI Taxonomy" id="22663"/>
    <lineage>
        <taxon>Eukaryota</taxon>
        <taxon>Viridiplantae</taxon>
        <taxon>Streptophyta</taxon>
        <taxon>Embryophyta</taxon>
        <taxon>Tracheophyta</taxon>
        <taxon>Spermatophyta</taxon>
        <taxon>Magnoliopsida</taxon>
        <taxon>eudicotyledons</taxon>
        <taxon>Gunneridae</taxon>
        <taxon>Pentapetalae</taxon>
        <taxon>rosids</taxon>
        <taxon>malvids</taxon>
        <taxon>Myrtales</taxon>
        <taxon>Lythraceae</taxon>
        <taxon>Punica</taxon>
    </lineage>
</organism>
<reference evidence="10 12" key="3">
    <citation type="submission" date="2017-11" db="EMBL/GenBank/DDBJ databases">
        <title>De-novo sequencing of pomegranate (Punica granatum L.) genome.</title>
        <authorList>
            <person name="Akparov Z."/>
            <person name="Amiraslanov A."/>
            <person name="Hajiyeva S."/>
            <person name="Abbasov M."/>
            <person name="Kaur K."/>
            <person name="Hamwieh A."/>
            <person name="Solovyev V."/>
            <person name="Salamov A."/>
            <person name="Braich B."/>
            <person name="Kosarev P."/>
            <person name="Mahmoud A."/>
            <person name="Hajiyev E."/>
            <person name="Babayeva S."/>
            <person name="Izzatullayeva V."/>
            <person name="Mammadov A."/>
            <person name="Mammadov A."/>
            <person name="Sharifova S."/>
            <person name="Ojaghi J."/>
            <person name="Eynullazada K."/>
            <person name="Bayramov B."/>
            <person name="Abdulazimova A."/>
            <person name="Shahmuradov I."/>
        </authorList>
    </citation>
    <scope>NUCLEOTIDE SEQUENCE [LARGE SCALE GENOMIC DNA]</scope>
    <source>
        <strain evidence="10">AG2017</strain>
        <strain evidence="12">cv. AG2017</strain>
        <tissue evidence="10">Leaf</tissue>
    </source>
</reference>
<name>A0A218XUX1_PUNGR</name>
<gene>
    <name evidence="9" type="ORF">CDL15_Pgr003811</name>
    <name evidence="10" type="ORF">CRG98_030097</name>
</gene>
<dbReference type="Proteomes" id="UP000197138">
    <property type="component" value="Unassembled WGS sequence"/>
</dbReference>
<comment type="similarity">
    <text evidence="6">Belongs to the PMEI family.</text>
</comment>
<keyword evidence="3" id="KW-0964">Secreted</keyword>
<dbReference type="AlphaFoldDB" id="A0A218XUX1"/>
<dbReference type="PANTHER" id="PTHR31080">
    <property type="entry name" value="PECTINESTERASE INHIBITOR-LIKE"/>
    <property type="match status" value="1"/>
</dbReference>
<dbReference type="PANTHER" id="PTHR31080:SF87">
    <property type="entry name" value="PECTINESTERASE INHIBITOR 7"/>
    <property type="match status" value="1"/>
</dbReference>
<dbReference type="CDD" id="cd15798">
    <property type="entry name" value="PMEI-like_3"/>
    <property type="match status" value="1"/>
</dbReference>
<evidence type="ECO:0000256" key="7">
    <source>
        <dbReference type="SAM" id="SignalP"/>
    </source>
</evidence>
<dbReference type="SMART" id="SM00856">
    <property type="entry name" value="PMEI"/>
    <property type="match status" value="1"/>
</dbReference>
<evidence type="ECO:0000256" key="4">
    <source>
        <dbReference type="ARBA" id="ARBA00022729"/>
    </source>
</evidence>
<dbReference type="FunFam" id="1.20.140.40:FF:000006">
    <property type="entry name" value="Pectinesterase inhibitor 3"/>
    <property type="match status" value="1"/>
</dbReference>